<feature type="compositionally biased region" description="Polar residues" evidence="1">
    <location>
        <begin position="51"/>
        <end position="64"/>
    </location>
</feature>
<dbReference type="EMBL" id="JAGRRH010000021">
    <property type="protein sequence ID" value="KAG7346320.1"/>
    <property type="molecule type" value="Genomic_DNA"/>
</dbReference>
<reference evidence="2" key="1">
    <citation type="journal article" date="2021" name="Sci. Rep.">
        <title>Diploid genomic architecture of Nitzschia inconspicua, an elite biomass production diatom.</title>
        <authorList>
            <person name="Oliver A."/>
            <person name="Podell S."/>
            <person name="Pinowska A."/>
            <person name="Traller J.C."/>
            <person name="Smith S.R."/>
            <person name="McClure R."/>
            <person name="Beliaev A."/>
            <person name="Bohutskyi P."/>
            <person name="Hill E.A."/>
            <person name="Rabines A."/>
            <person name="Zheng H."/>
            <person name="Allen L.Z."/>
            <person name="Kuo A."/>
            <person name="Grigoriev I.V."/>
            <person name="Allen A.E."/>
            <person name="Hazlebeck D."/>
            <person name="Allen E.E."/>
        </authorList>
    </citation>
    <scope>NUCLEOTIDE SEQUENCE</scope>
    <source>
        <strain evidence="2">Hildebrandi</strain>
    </source>
</reference>
<dbReference type="AlphaFoldDB" id="A0A9K3KNQ1"/>
<feature type="region of interest" description="Disordered" evidence="1">
    <location>
        <begin position="110"/>
        <end position="129"/>
    </location>
</feature>
<protein>
    <submittedName>
        <fullName evidence="2">Uncharacterized protein</fullName>
    </submittedName>
</protein>
<evidence type="ECO:0000313" key="3">
    <source>
        <dbReference type="Proteomes" id="UP000693970"/>
    </source>
</evidence>
<name>A0A9K3KNQ1_9STRA</name>
<reference evidence="2" key="2">
    <citation type="submission" date="2021-04" db="EMBL/GenBank/DDBJ databases">
        <authorList>
            <person name="Podell S."/>
        </authorList>
    </citation>
    <scope>NUCLEOTIDE SEQUENCE</scope>
    <source>
        <strain evidence="2">Hildebrandi</strain>
    </source>
</reference>
<dbReference type="Proteomes" id="UP000693970">
    <property type="component" value="Unassembled WGS sequence"/>
</dbReference>
<sequence length="286" mass="31462">MEQPNETPQVTSGDSSDTKRKTSMDGNTGLDDLDKKFPSDSNKRSKLDTMVSASPEKTSETVVSPCSDACNDSEGAAAQATSKDPPLDLATTLGYKDGDRLEVQWEIHNVNDDKEGEGDDGDGTVEQDLNSTSLSSKTVWWKATLLEHDGRTTDSVAIRTLLYDARPDLGFPEPSKEDVVFLGHDLLVSPHDDSIQLKYKRDGLTEAENQLLVCKDNQLDEQLNQIVMGTLQKNEKLWRAMPAAAQAAIAEKMCKMKEKMKEKLQALGPQVVITSETIQKLLAESF</sequence>
<evidence type="ECO:0000256" key="1">
    <source>
        <dbReference type="SAM" id="MobiDB-lite"/>
    </source>
</evidence>
<proteinExistence type="predicted"/>
<feature type="compositionally biased region" description="Basic and acidic residues" evidence="1">
    <location>
        <begin position="32"/>
        <end position="47"/>
    </location>
</feature>
<feature type="compositionally biased region" description="Acidic residues" evidence="1">
    <location>
        <begin position="114"/>
        <end position="125"/>
    </location>
</feature>
<evidence type="ECO:0000313" key="2">
    <source>
        <dbReference type="EMBL" id="KAG7346320.1"/>
    </source>
</evidence>
<comment type="caution">
    <text evidence="2">The sequence shown here is derived from an EMBL/GenBank/DDBJ whole genome shotgun (WGS) entry which is preliminary data.</text>
</comment>
<gene>
    <name evidence="2" type="ORF">IV203_005388</name>
</gene>
<feature type="compositionally biased region" description="Polar residues" evidence="1">
    <location>
        <begin position="1"/>
        <end position="15"/>
    </location>
</feature>
<keyword evidence="3" id="KW-1185">Reference proteome</keyword>
<dbReference type="OrthoDB" id="197489at2759"/>
<feature type="region of interest" description="Disordered" evidence="1">
    <location>
        <begin position="1"/>
        <end position="85"/>
    </location>
</feature>
<organism evidence="2 3">
    <name type="scientific">Nitzschia inconspicua</name>
    <dbReference type="NCBI Taxonomy" id="303405"/>
    <lineage>
        <taxon>Eukaryota</taxon>
        <taxon>Sar</taxon>
        <taxon>Stramenopiles</taxon>
        <taxon>Ochrophyta</taxon>
        <taxon>Bacillariophyta</taxon>
        <taxon>Bacillariophyceae</taxon>
        <taxon>Bacillariophycidae</taxon>
        <taxon>Bacillariales</taxon>
        <taxon>Bacillariaceae</taxon>
        <taxon>Nitzschia</taxon>
    </lineage>
</organism>
<accession>A0A9K3KNQ1</accession>